<feature type="compositionally biased region" description="Basic and acidic residues" evidence="7">
    <location>
        <begin position="847"/>
        <end position="867"/>
    </location>
</feature>
<feature type="compositionally biased region" description="Pro residues" evidence="7">
    <location>
        <begin position="1006"/>
        <end position="1015"/>
    </location>
</feature>
<dbReference type="Pfam" id="PF18755">
    <property type="entry name" value="RAMA"/>
    <property type="match status" value="1"/>
</dbReference>
<feature type="compositionally biased region" description="Polar residues" evidence="7">
    <location>
        <begin position="899"/>
        <end position="910"/>
    </location>
</feature>
<evidence type="ECO:0000256" key="6">
    <source>
        <dbReference type="ARBA" id="ARBA00061577"/>
    </source>
</evidence>
<feature type="region of interest" description="Disordered" evidence="7">
    <location>
        <begin position="821"/>
        <end position="915"/>
    </location>
</feature>
<dbReference type="Pfam" id="PF01398">
    <property type="entry name" value="JAB"/>
    <property type="match status" value="1"/>
</dbReference>
<feature type="compositionally biased region" description="Polar residues" evidence="7">
    <location>
        <begin position="833"/>
        <end position="846"/>
    </location>
</feature>
<reference evidence="9 10" key="1">
    <citation type="journal article" date="2017" name="Nat. Ecol. Evol.">
        <title>Scallop genome provides insights into evolution of bilaterian karyotype and development.</title>
        <authorList>
            <person name="Wang S."/>
            <person name="Zhang J."/>
            <person name="Jiao W."/>
            <person name="Li J."/>
            <person name="Xun X."/>
            <person name="Sun Y."/>
            <person name="Guo X."/>
            <person name="Huan P."/>
            <person name="Dong B."/>
            <person name="Zhang L."/>
            <person name="Hu X."/>
            <person name="Sun X."/>
            <person name="Wang J."/>
            <person name="Zhao C."/>
            <person name="Wang Y."/>
            <person name="Wang D."/>
            <person name="Huang X."/>
            <person name="Wang R."/>
            <person name="Lv J."/>
            <person name="Li Y."/>
            <person name="Zhang Z."/>
            <person name="Liu B."/>
            <person name="Lu W."/>
            <person name="Hui Y."/>
            <person name="Liang J."/>
            <person name="Zhou Z."/>
            <person name="Hou R."/>
            <person name="Li X."/>
            <person name="Liu Y."/>
            <person name="Li H."/>
            <person name="Ning X."/>
            <person name="Lin Y."/>
            <person name="Zhao L."/>
            <person name="Xing Q."/>
            <person name="Dou J."/>
            <person name="Li Y."/>
            <person name="Mao J."/>
            <person name="Guo H."/>
            <person name="Dou H."/>
            <person name="Li T."/>
            <person name="Mu C."/>
            <person name="Jiang W."/>
            <person name="Fu Q."/>
            <person name="Fu X."/>
            <person name="Miao Y."/>
            <person name="Liu J."/>
            <person name="Yu Q."/>
            <person name="Li R."/>
            <person name="Liao H."/>
            <person name="Li X."/>
            <person name="Kong Y."/>
            <person name="Jiang Z."/>
            <person name="Chourrout D."/>
            <person name="Li R."/>
            <person name="Bao Z."/>
        </authorList>
    </citation>
    <scope>NUCLEOTIDE SEQUENCE [LARGE SCALE GENOMIC DNA]</scope>
    <source>
        <strain evidence="9 10">PY_sf001</strain>
    </source>
</reference>
<dbReference type="InterPro" id="IPR049050">
    <property type="entry name" value="nSTAND3"/>
</dbReference>
<dbReference type="InterPro" id="IPR040843">
    <property type="entry name" value="RAMA"/>
</dbReference>
<dbReference type="STRING" id="6573.A0A210Q692"/>
<dbReference type="Proteomes" id="UP000242188">
    <property type="component" value="Unassembled WGS sequence"/>
</dbReference>
<accession>A0A210Q692</accession>
<dbReference type="OrthoDB" id="167806at2759"/>
<dbReference type="GO" id="GO:0046872">
    <property type="term" value="F:metal ion binding"/>
    <property type="evidence" value="ECO:0007669"/>
    <property type="project" value="UniProtKB-KW"/>
</dbReference>
<dbReference type="InterPro" id="IPR050242">
    <property type="entry name" value="JAMM_MPN+_peptidase_M67A"/>
</dbReference>
<comment type="similarity">
    <text evidence="6">Belongs to the peptidase M67 family.</text>
</comment>
<proteinExistence type="inferred from homology"/>
<keyword evidence="3" id="KW-0378">Hydrolase</keyword>
<dbReference type="InterPro" id="IPR037518">
    <property type="entry name" value="MPN"/>
</dbReference>
<dbReference type="InterPro" id="IPR000555">
    <property type="entry name" value="JAMM/MPN+_dom"/>
</dbReference>
<evidence type="ECO:0000256" key="1">
    <source>
        <dbReference type="ARBA" id="ARBA00022670"/>
    </source>
</evidence>
<evidence type="ECO:0000313" key="9">
    <source>
        <dbReference type="EMBL" id="OWF44241.1"/>
    </source>
</evidence>
<organism evidence="9 10">
    <name type="scientific">Mizuhopecten yessoensis</name>
    <name type="common">Japanese scallop</name>
    <name type="synonym">Patinopecten yessoensis</name>
    <dbReference type="NCBI Taxonomy" id="6573"/>
    <lineage>
        <taxon>Eukaryota</taxon>
        <taxon>Metazoa</taxon>
        <taxon>Spiralia</taxon>
        <taxon>Lophotrochozoa</taxon>
        <taxon>Mollusca</taxon>
        <taxon>Bivalvia</taxon>
        <taxon>Autobranchia</taxon>
        <taxon>Pteriomorphia</taxon>
        <taxon>Pectinida</taxon>
        <taxon>Pectinoidea</taxon>
        <taxon>Pectinidae</taxon>
        <taxon>Mizuhopecten</taxon>
    </lineage>
</organism>
<dbReference type="PROSITE" id="PS50249">
    <property type="entry name" value="MPN"/>
    <property type="match status" value="1"/>
</dbReference>
<evidence type="ECO:0000256" key="4">
    <source>
        <dbReference type="ARBA" id="ARBA00022833"/>
    </source>
</evidence>
<keyword evidence="5" id="KW-0482">Metalloprotease</keyword>
<dbReference type="GO" id="GO:0006508">
    <property type="term" value="P:proteolysis"/>
    <property type="evidence" value="ECO:0007669"/>
    <property type="project" value="UniProtKB-KW"/>
</dbReference>
<evidence type="ECO:0000256" key="3">
    <source>
        <dbReference type="ARBA" id="ARBA00022801"/>
    </source>
</evidence>
<evidence type="ECO:0000256" key="2">
    <source>
        <dbReference type="ARBA" id="ARBA00022723"/>
    </source>
</evidence>
<name>A0A210Q692_MIZYE</name>
<dbReference type="EMBL" id="NEDP02004843">
    <property type="protein sequence ID" value="OWF44241.1"/>
    <property type="molecule type" value="Genomic_DNA"/>
</dbReference>
<dbReference type="Gene3D" id="1.20.5.340">
    <property type="match status" value="1"/>
</dbReference>
<dbReference type="PANTHER" id="PTHR10410">
    <property type="entry name" value="EUKARYOTIC TRANSLATION INITIATION FACTOR 3 -RELATED"/>
    <property type="match status" value="1"/>
</dbReference>
<feature type="domain" description="MPN" evidence="8">
    <location>
        <begin position="1065"/>
        <end position="1198"/>
    </location>
</feature>
<dbReference type="CDD" id="cd08067">
    <property type="entry name" value="MPN_2A_DUB"/>
    <property type="match status" value="1"/>
</dbReference>
<dbReference type="Gene3D" id="3.40.140.10">
    <property type="entry name" value="Cytidine Deaminase, domain 2"/>
    <property type="match status" value="1"/>
</dbReference>
<dbReference type="FunFam" id="3.40.140.10:FF:000053">
    <property type="entry name" value="MPN domain-containing protein CG4751"/>
    <property type="match status" value="1"/>
</dbReference>
<keyword evidence="1" id="KW-0645">Protease</keyword>
<sequence length="1294" mass="145035">MAGMSVKQDAMQTDMAGMSVKQDAMQTDMAGMSVKQDAMQTDMAGMSVKQDAMQTDMAGMSVKQDAMQTDMAGMSVKQDAMQTDMAGMSVKQDAMQTDVADLQGNMADMYVKQDAMQTDMVDLQGRDPKLSALIETTTARIMKEKEYKYTPTKSFSDACKRLMKNSVVVIKGNSGDGKTSIALELLRWLCHDVEGQQRRQPLELHDIKDLDLVAPKSELVIYLDDIFGKNVLCKQDVEEWEKRVESVIESKLCGNEHTEGNFLIITIRRGIFNSLTSSCLEKVFTEQNIVDLNIDAEEKLELLRLYKPKDKFDSWKDNEEKEIVKCAPDIGFPQCCRLFRDSPALQTERVKFFKRPFHFLKSSLSKLEDGKCYGLMYLFLNGGKVMKDDLDSNNENIDEHLLEAAFANDVVKVTSTAELVVHSKSKGRKIEFVKDSLDSLLGLLVKKEPNDKQRVCYQFNHDSIEETLALLYGEKTPIGYIQNCPSKFLSYVTTSKTTPNKVVISSDNQYNVLYERLLREFESVYSSKRKIAGFYNVELFTECETHVKQYLESTGVNFLFDFPTHLKTCVLQISPGDVVEFETVRGPLGLAIICWHYNATSSATAAICVAFHFSIQTQVADRNSSNTVYDRLGLLFRISFQKPHTEKKMNPGVGIILPPLHPQGMLVDNSDVKCFQLTENSVEMSTKDEIEEEEGYDEDEDAEMATEGGHLTATAADSISKPVISGRNVTLQMLITDNIMEPGNAVLTLKYLGRKFIADLLSNGKIQTPATKEVFATPSAWAQHCKRQINPEKKSGCGWASVMYRGRKLDSWKTSWFRKYHPHSPARSRETPSPRSICSDSLNGEQSDYRARPPSELGSRPHSDLGSRPHSNLGSRPPSELGSQPHWDMGSRPYFELGSQPSSELGSQHQSELDPRLQPDLELGTHQLEEGLERVTSPSGEAAPLDLTARPAHTSTPLFNGGSQAHRLSAEKSNGDSHQEEALNLSLKTAPSNETKKTKLSATPSATPPVTPPSTPASETNNNNVCDRISIRHSALKKRSQNIDPNTLVQCEAFSNLNKVQPFTVSMTTNATLLMDFHSHLTSSEVVGYLGGKWDQQAQHLSIIQAYPCRCRLGDSQKSAATEEEIRKQMTRVGLSLVGWYHSHPYCQPDPSVKDIDCQMSYQLRMKGKGSTYFPCVGCIVAPYNRKTTKKTSSLQIFMVMPPLESQPSDYGIPMKVKYSLRQNQSVTEDLLTEMRVIADFYRGAPDFLKFRQTWQPSISYMDKIKCSLARRLPEDQMESGTFLDFVQHILTPK</sequence>
<feature type="region of interest" description="Disordered" evidence="7">
    <location>
        <begin position="951"/>
        <end position="1024"/>
    </location>
</feature>
<protein>
    <submittedName>
        <fullName evidence="9">MPN domain-containing protein</fullName>
    </submittedName>
</protein>
<dbReference type="SUPFAM" id="SSF102712">
    <property type="entry name" value="JAB1/MPN domain"/>
    <property type="match status" value="1"/>
</dbReference>
<keyword evidence="10" id="KW-1185">Reference proteome</keyword>
<evidence type="ECO:0000259" key="8">
    <source>
        <dbReference type="PROSITE" id="PS50249"/>
    </source>
</evidence>
<feature type="compositionally biased region" description="Polar residues" evidence="7">
    <location>
        <begin position="953"/>
        <end position="963"/>
    </location>
</feature>
<gene>
    <name evidence="9" type="ORF">KP79_PYT24111</name>
</gene>
<comment type="caution">
    <text evidence="9">The sequence shown here is derived from an EMBL/GenBank/DDBJ whole genome shotgun (WGS) entry which is preliminary data.</text>
</comment>
<evidence type="ECO:0000313" key="10">
    <source>
        <dbReference type="Proteomes" id="UP000242188"/>
    </source>
</evidence>
<keyword evidence="4" id="KW-0862">Zinc</keyword>
<dbReference type="GO" id="GO:0008237">
    <property type="term" value="F:metallopeptidase activity"/>
    <property type="evidence" value="ECO:0007669"/>
    <property type="project" value="UniProtKB-KW"/>
</dbReference>
<feature type="compositionally biased region" description="Basic and acidic residues" evidence="7">
    <location>
        <begin position="968"/>
        <end position="981"/>
    </location>
</feature>
<evidence type="ECO:0000256" key="5">
    <source>
        <dbReference type="ARBA" id="ARBA00023049"/>
    </source>
</evidence>
<dbReference type="Pfam" id="PF20720">
    <property type="entry name" value="nSTAND3"/>
    <property type="match status" value="1"/>
</dbReference>
<keyword evidence="2" id="KW-0479">Metal-binding</keyword>
<evidence type="ECO:0000256" key="7">
    <source>
        <dbReference type="SAM" id="MobiDB-lite"/>
    </source>
</evidence>